<keyword evidence="1" id="KW-1133">Transmembrane helix</keyword>
<dbReference type="HOGENOM" id="CLU_2596962_0_0_1"/>
<proteinExistence type="predicted"/>
<dbReference type="AlphaFoldDB" id="T1GZK5"/>
<keyword evidence="1" id="KW-0812">Transmembrane</keyword>
<reference evidence="2" key="2">
    <citation type="submission" date="2015-06" db="UniProtKB">
        <authorList>
            <consortium name="EnsemblMetazoa"/>
        </authorList>
    </citation>
    <scope>IDENTIFICATION</scope>
</reference>
<protein>
    <recommendedName>
        <fullName evidence="4">MARVEL domain-containing protein</fullName>
    </recommendedName>
</protein>
<sequence length="80" mass="8963">SFLLLIYNVLTHNAIPLYEILYQSFGGVFVLTSSLVLVFNLTYISNAIGVWAVAIMAIIDSVLYFVDLFLAVKLYRSSSH</sequence>
<evidence type="ECO:0000313" key="3">
    <source>
        <dbReference type="Proteomes" id="UP000015102"/>
    </source>
</evidence>
<dbReference type="EnsemblMetazoa" id="MESCA009308-RA">
    <property type="protein sequence ID" value="MESCA009308-PA"/>
    <property type="gene ID" value="MESCA009308"/>
</dbReference>
<dbReference type="Proteomes" id="UP000015102">
    <property type="component" value="Unassembled WGS sequence"/>
</dbReference>
<evidence type="ECO:0000256" key="1">
    <source>
        <dbReference type="SAM" id="Phobius"/>
    </source>
</evidence>
<feature type="transmembrane region" description="Helical" evidence="1">
    <location>
        <begin position="20"/>
        <end position="41"/>
    </location>
</feature>
<accession>T1GZK5</accession>
<feature type="transmembrane region" description="Helical" evidence="1">
    <location>
        <begin position="48"/>
        <end position="72"/>
    </location>
</feature>
<evidence type="ECO:0008006" key="4">
    <source>
        <dbReference type="Google" id="ProtNLM"/>
    </source>
</evidence>
<organism evidence="2 3">
    <name type="scientific">Megaselia scalaris</name>
    <name type="common">Humpbacked fly</name>
    <name type="synonym">Phora scalaris</name>
    <dbReference type="NCBI Taxonomy" id="36166"/>
    <lineage>
        <taxon>Eukaryota</taxon>
        <taxon>Metazoa</taxon>
        <taxon>Ecdysozoa</taxon>
        <taxon>Arthropoda</taxon>
        <taxon>Hexapoda</taxon>
        <taxon>Insecta</taxon>
        <taxon>Pterygota</taxon>
        <taxon>Neoptera</taxon>
        <taxon>Endopterygota</taxon>
        <taxon>Diptera</taxon>
        <taxon>Brachycera</taxon>
        <taxon>Muscomorpha</taxon>
        <taxon>Platypezoidea</taxon>
        <taxon>Phoridae</taxon>
        <taxon>Megaseliini</taxon>
        <taxon>Megaselia</taxon>
    </lineage>
</organism>
<evidence type="ECO:0000313" key="2">
    <source>
        <dbReference type="EnsemblMetazoa" id="MESCA009308-PA"/>
    </source>
</evidence>
<keyword evidence="3" id="KW-1185">Reference proteome</keyword>
<dbReference type="EMBL" id="CAQQ02039664">
    <property type="status" value="NOT_ANNOTATED_CDS"/>
    <property type="molecule type" value="Genomic_DNA"/>
</dbReference>
<keyword evidence="1" id="KW-0472">Membrane</keyword>
<name>T1GZK5_MEGSC</name>
<reference evidence="3" key="1">
    <citation type="submission" date="2013-02" db="EMBL/GenBank/DDBJ databases">
        <authorList>
            <person name="Hughes D."/>
        </authorList>
    </citation>
    <scope>NUCLEOTIDE SEQUENCE</scope>
    <source>
        <strain>Durham</strain>
        <strain evidence="3">NC isolate 2 -- Noor lab</strain>
    </source>
</reference>